<feature type="binding site" evidence="6">
    <location>
        <position position="87"/>
    </location>
    <ligand>
        <name>ATP</name>
        <dbReference type="ChEBI" id="CHEBI:30616"/>
    </ligand>
</feature>
<feature type="repeat" description="WD" evidence="5">
    <location>
        <begin position="516"/>
        <end position="556"/>
    </location>
</feature>
<dbReference type="InterPro" id="IPR001680">
    <property type="entry name" value="WD40_rpt"/>
</dbReference>
<accession>A0ABT3G0M2</accession>
<name>A0ABT3G0M2_9BACT</name>
<gene>
    <name evidence="9" type="ORF">OJ996_07390</name>
</gene>
<evidence type="ECO:0000256" key="4">
    <source>
        <dbReference type="ARBA" id="ARBA00022840"/>
    </source>
</evidence>
<dbReference type="CDD" id="cd14014">
    <property type="entry name" value="STKc_PknB_like"/>
    <property type="match status" value="1"/>
</dbReference>
<dbReference type="SMART" id="SM00220">
    <property type="entry name" value="S_TKc"/>
    <property type="match status" value="1"/>
</dbReference>
<dbReference type="PROSITE" id="PS00108">
    <property type="entry name" value="PROTEIN_KINASE_ST"/>
    <property type="match status" value="1"/>
</dbReference>
<keyword evidence="10" id="KW-1185">Reference proteome</keyword>
<dbReference type="InterPro" id="IPR000719">
    <property type="entry name" value="Prot_kinase_dom"/>
</dbReference>
<keyword evidence="7" id="KW-1133">Transmembrane helix</keyword>
<dbReference type="SMART" id="SM00320">
    <property type="entry name" value="WD40"/>
    <property type="match status" value="3"/>
</dbReference>
<dbReference type="InterPro" id="IPR011047">
    <property type="entry name" value="Quinoprotein_ADH-like_sf"/>
</dbReference>
<dbReference type="PROSITE" id="PS50011">
    <property type="entry name" value="PROTEIN_KINASE_DOM"/>
    <property type="match status" value="1"/>
</dbReference>
<feature type="repeat" description="WD" evidence="5">
    <location>
        <begin position="557"/>
        <end position="588"/>
    </location>
</feature>
<dbReference type="GO" id="GO:0016301">
    <property type="term" value="F:kinase activity"/>
    <property type="evidence" value="ECO:0007669"/>
    <property type="project" value="UniProtKB-KW"/>
</dbReference>
<evidence type="ECO:0000259" key="8">
    <source>
        <dbReference type="PROSITE" id="PS50011"/>
    </source>
</evidence>
<protein>
    <submittedName>
        <fullName evidence="9">Serine/threonine-protein kinase</fullName>
    </submittedName>
</protein>
<dbReference type="Gene3D" id="1.10.510.10">
    <property type="entry name" value="Transferase(Phosphotransferase) domain 1"/>
    <property type="match status" value="1"/>
</dbReference>
<evidence type="ECO:0000256" key="2">
    <source>
        <dbReference type="ARBA" id="ARBA00022741"/>
    </source>
</evidence>
<reference evidence="9" key="1">
    <citation type="submission" date="2022-10" db="EMBL/GenBank/DDBJ databases">
        <title>Luteolibacter sp. GHJ8, whole genome shotgun sequencing project.</title>
        <authorList>
            <person name="Zhao G."/>
            <person name="Shen L."/>
        </authorList>
    </citation>
    <scope>NUCLEOTIDE SEQUENCE</scope>
    <source>
        <strain evidence="9">GHJ8</strain>
    </source>
</reference>
<dbReference type="Gene3D" id="2.130.10.10">
    <property type="entry name" value="YVTN repeat-like/Quinoprotein amine dehydrogenase"/>
    <property type="match status" value="2"/>
</dbReference>
<dbReference type="InterPro" id="IPR015943">
    <property type="entry name" value="WD40/YVTN_repeat-like_dom_sf"/>
</dbReference>
<keyword evidence="7" id="KW-0812">Transmembrane</keyword>
<keyword evidence="7" id="KW-0472">Membrane</keyword>
<dbReference type="PROSITE" id="PS50082">
    <property type="entry name" value="WD_REPEATS_2"/>
    <property type="match status" value="2"/>
</dbReference>
<keyword evidence="1" id="KW-0808">Transferase</keyword>
<evidence type="ECO:0000256" key="5">
    <source>
        <dbReference type="PROSITE-ProRule" id="PRU00221"/>
    </source>
</evidence>
<evidence type="ECO:0000256" key="1">
    <source>
        <dbReference type="ARBA" id="ARBA00022679"/>
    </source>
</evidence>
<dbReference type="RefSeq" id="WP_264512793.1">
    <property type="nucleotide sequence ID" value="NZ_JAPDDR010000003.1"/>
</dbReference>
<proteinExistence type="predicted"/>
<keyword evidence="2 6" id="KW-0547">Nucleotide-binding</keyword>
<evidence type="ECO:0000256" key="3">
    <source>
        <dbReference type="ARBA" id="ARBA00022777"/>
    </source>
</evidence>
<organism evidence="9 10">
    <name type="scientific">Luteolibacter rhizosphaerae</name>
    <dbReference type="NCBI Taxonomy" id="2989719"/>
    <lineage>
        <taxon>Bacteria</taxon>
        <taxon>Pseudomonadati</taxon>
        <taxon>Verrucomicrobiota</taxon>
        <taxon>Verrucomicrobiia</taxon>
        <taxon>Verrucomicrobiales</taxon>
        <taxon>Verrucomicrobiaceae</taxon>
        <taxon>Luteolibacter</taxon>
    </lineage>
</organism>
<feature type="transmembrane region" description="Helical" evidence="7">
    <location>
        <begin position="346"/>
        <end position="369"/>
    </location>
</feature>
<dbReference type="InterPro" id="IPR011009">
    <property type="entry name" value="Kinase-like_dom_sf"/>
</dbReference>
<dbReference type="PANTHER" id="PTHR43289">
    <property type="entry name" value="MITOGEN-ACTIVATED PROTEIN KINASE KINASE KINASE 20-RELATED"/>
    <property type="match status" value="1"/>
</dbReference>
<dbReference type="Proteomes" id="UP001165653">
    <property type="component" value="Unassembled WGS sequence"/>
</dbReference>
<dbReference type="EMBL" id="JAPDDR010000003">
    <property type="protein sequence ID" value="MCW1913390.1"/>
    <property type="molecule type" value="Genomic_DNA"/>
</dbReference>
<dbReference type="PROSITE" id="PS00107">
    <property type="entry name" value="PROTEIN_KINASE_ATP"/>
    <property type="match status" value="1"/>
</dbReference>
<dbReference type="Gene3D" id="3.30.200.20">
    <property type="entry name" value="Phosphorylase Kinase, domain 1"/>
    <property type="match status" value="1"/>
</dbReference>
<dbReference type="PANTHER" id="PTHR43289:SF6">
    <property type="entry name" value="SERINE_THREONINE-PROTEIN KINASE NEKL-3"/>
    <property type="match status" value="1"/>
</dbReference>
<keyword evidence="3 9" id="KW-0418">Kinase</keyword>
<keyword evidence="4 6" id="KW-0067">ATP-binding</keyword>
<evidence type="ECO:0000256" key="7">
    <source>
        <dbReference type="SAM" id="Phobius"/>
    </source>
</evidence>
<evidence type="ECO:0000313" key="10">
    <source>
        <dbReference type="Proteomes" id="UP001165653"/>
    </source>
</evidence>
<dbReference type="InterPro" id="IPR017441">
    <property type="entry name" value="Protein_kinase_ATP_BS"/>
</dbReference>
<dbReference type="PROSITE" id="PS50294">
    <property type="entry name" value="WD_REPEATS_REGION"/>
    <property type="match status" value="1"/>
</dbReference>
<feature type="domain" description="Protein kinase" evidence="8">
    <location>
        <begin position="58"/>
        <end position="321"/>
    </location>
</feature>
<dbReference type="Pfam" id="PF00069">
    <property type="entry name" value="Pkinase"/>
    <property type="match status" value="1"/>
</dbReference>
<keyword evidence="5" id="KW-0853">WD repeat</keyword>
<dbReference type="InterPro" id="IPR008271">
    <property type="entry name" value="Ser/Thr_kinase_AS"/>
</dbReference>
<dbReference type="SUPFAM" id="SSF50998">
    <property type="entry name" value="Quinoprotein alcohol dehydrogenase-like"/>
    <property type="match status" value="1"/>
</dbReference>
<dbReference type="SUPFAM" id="SSF56112">
    <property type="entry name" value="Protein kinase-like (PK-like)"/>
    <property type="match status" value="1"/>
</dbReference>
<comment type="caution">
    <text evidence="9">The sequence shown here is derived from an EMBL/GenBank/DDBJ whole genome shotgun (WGS) entry which is preliminary data.</text>
</comment>
<sequence length="953" mass="104499">MATSSPALCETCGDPLPVSREDGGHCSRCLFKTSFGNLEEELPSEEDGAQPWTRIANYELYEEIGRGGMGVVYRARQTGLDRIIAVKVLLQAKFAGEEQRERFLREAQTAARLRHPGITRIHDIGEDEGTPWFSMEYVEGKSLEQLVREHPMDSRDAASCVKQVAEAVQHAHEHGVLHRDLKPSNILLDEEGVPRVTDFGIARILGSSGDNATLTRTGQILGSPGYAAPEQALGGETGVQTDVYGLGALLYHLLTGRPPFQGPTIDAILMQLREDDPLSPRRLNPAVPQDLETICLHCLWKDVRKRYASAAELAADLERFLKREPIRARPISPAGIAWRWCRRKPWVAALLGVSILLGATLVAGSLMVARREHREQQRTALLAEARELRLEATGNSRGAALQALASAWKIGNLPEIRNEAIACLALPGLRLETTTMDAVVPDRRSADGSREVRHEKGEVIVTESGREITRFGGYDKPPLLKLDHRGKRVAIVRPVGPKSANAIEIHELPSGKLLGRLDHDNPVTCLDWADELLVAGGSSNRLIHLWDTQRFRLLHRFSGHQADLETVMFRKGGQEFISMARDGMLRVWHAGCAAEVMALSGLPEHAGQGEWSADGTRLKLRRFDGSATSVFRFDWPRNVRVLGPGIAEPRSENIPSLDLDHEGKFAATTDESGCRLWATDTGSMAGLFPKLDREWLSCALAPDASALWLVGWNSPMRKIPVKTGAWPEIGQPEKIGPGPGPLLVAMNADGSAVAMTQNLPETKDDFVGVLSTKDGKFTRLAQVDPFSAAFSPDGKRVVTGSFRSKGAQVWSLPDGRLEKRLEHPELVTNAAFTAGGRELWLWSGKALSRWRSEDWSQAGELVRSVPPGLTVDREGGLAASVTRQAVVIHRAADLQELARLAVPEQAGEVGMATLQFSRDGRRLGLHTADGNLVLWDLPGLRAELARMGMDWVD</sequence>
<evidence type="ECO:0000313" key="9">
    <source>
        <dbReference type="EMBL" id="MCW1913390.1"/>
    </source>
</evidence>
<dbReference type="Pfam" id="PF00400">
    <property type="entry name" value="WD40"/>
    <property type="match status" value="1"/>
</dbReference>
<evidence type="ECO:0000256" key="6">
    <source>
        <dbReference type="PROSITE-ProRule" id="PRU10141"/>
    </source>
</evidence>